<comment type="caution">
    <text evidence="2">The sequence shown here is derived from an EMBL/GenBank/DDBJ whole genome shotgun (WGS) entry which is preliminary data.</text>
</comment>
<evidence type="ECO:0000256" key="1">
    <source>
        <dbReference type="SAM" id="Phobius"/>
    </source>
</evidence>
<protein>
    <submittedName>
        <fullName evidence="2">Uncharacterized protein</fullName>
    </submittedName>
</protein>
<gene>
    <name evidence="2" type="ORF">B9Z19DRAFT_1096199</name>
</gene>
<keyword evidence="1" id="KW-1133">Transmembrane helix</keyword>
<keyword evidence="3" id="KW-1185">Reference proteome</keyword>
<name>A0A2T6ZBT7_TUBBO</name>
<keyword evidence="1" id="KW-0472">Membrane</keyword>
<accession>A0A2T6ZBT7</accession>
<reference evidence="2 3" key="1">
    <citation type="submission" date="2017-04" db="EMBL/GenBank/DDBJ databases">
        <title>Draft genome sequence of Tuber borchii Vittad., a whitish edible truffle.</title>
        <authorList>
            <consortium name="DOE Joint Genome Institute"/>
            <person name="Murat C."/>
            <person name="Kuo A."/>
            <person name="Barry K.W."/>
            <person name="Clum A."/>
            <person name="Dockter R.B."/>
            <person name="Fauchery L."/>
            <person name="Iotti M."/>
            <person name="Kohler A."/>
            <person name="Labutti K."/>
            <person name="Lindquist E.A."/>
            <person name="Lipzen A."/>
            <person name="Ohm R.A."/>
            <person name="Wang M."/>
            <person name="Grigoriev I.V."/>
            <person name="Zambonelli A."/>
            <person name="Martin F.M."/>
        </authorList>
    </citation>
    <scope>NUCLEOTIDE SEQUENCE [LARGE SCALE GENOMIC DNA]</scope>
    <source>
        <strain evidence="2 3">Tbo3840</strain>
    </source>
</reference>
<keyword evidence="1" id="KW-0812">Transmembrane</keyword>
<evidence type="ECO:0000313" key="2">
    <source>
        <dbReference type="EMBL" id="PUU72957.1"/>
    </source>
</evidence>
<dbReference type="EMBL" id="NESQ01000438">
    <property type="protein sequence ID" value="PUU72957.1"/>
    <property type="molecule type" value="Genomic_DNA"/>
</dbReference>
<evidence type="ECO:0000313" key="3">
    <source>
        <dbReference type="Proteomes" id="UP000244722"/>
    </source>
</evidence>
<dbReference type="AlphaFoldDB" id="A0A2T6ZBT7"/>
<organism evidence="2 3">
    <name type="scientific">Tuber borchii</name>
    <name type="common">White truffle</name>
    <dbReference type="NCBI Taxonomy" id="42251"/>
    <lineage>
        <taxon>Eukaryota</taxon>
        <taxon>Fungi</taxon>
        <taxon>Dikarya</taxon>
        <taxon>Ascomycota</taxon>
        <taxon>Pezizomycotina</taxon>
        <taxon>Pezizomycetes</taxon>
        <taxon>Pezizales</taxon>
        <taxon>Tuberaceae</taxon>
        <taxon>Tuber</taxon>
    </lineage>
</organism>
<proteinExistence type="predicted"/>
<sequence length="139" mass="15671">MVTAVLSITTTEILAAIPLHSCPLATVPVLEHLRIIWIFLHHSYSLTISLGYTVVIWHAKGTLFERLVICLARVMLYTYCTGTVSNLQRKRCLAREAPPRRRESKHVIDYRAYQCLGPSSPHNSHDTPLSPPLPIANFL</sequence>
<feature type="transmembrane region" description="Helical" evidence="1">
    <location>
        <begin position="35"/>
        <end position="57"/>
    </location>
</feature>
<dbReference type="Proteomes" id="UP000244722">
    <property type="component" value="Unassembled WGS sequence"/>
</dbReference>